<feature type="domain" description="GGDEF" evidence="4">
    <location>
        <begin position="248"/>
        <end position="384"/>
    </location>
</feature>
<keyword evidence="6" id="KW-1185">Reference proteome</keyword>
<gene>
    <name evidence="5" type="ORF">ACFSJC_07650</name>
</gene>
<protein>
    <recommendedName>
        <fullName evidence="1">diguanylate cyclase</fullName>
        <ecNumber evidence="1">2.7.7.65</ecNumber>
    </recommendedName>
</protein>
<dbReference type="PANTHER" id="PTHR45138:SF9">
    <property type="entry name" value="DIGUANYLATE CYCLASE DGCM-RELATED"/>
    <property type="match status" value="1"/>
</dbReference>
<evidence type="ECO:0000259" key="4">
    <source>
        <dbReference type="PROSITE" id="PS50887"/>
    </source>
</evidence>
<dbReference type="GO" id="GO:0052621">
    <property type="term" value="F:diguanylate cyclase activity"/>
    <property type="evidence" value="ECO:0007669"/>
    <property type="project" value="UniProtKB-EC"/>
</dbReference>
<evidence type="ECO:0000256" key="3">
    <source>
        <dbReference type="SAM" id="Phobius"/>
    </source>
</evidence>
<dbReference type="PROSITE" id="PS50887">
    <property type="entry name" value="GGDEF"/>
    <property type="match status" value="1"/>
</dbReference>
<evidence type="ECO:0000256" key="2">
    <source>
        <dbReference type="ARBA" id="ARBA00034247"/>
    </source>
</evidence>
<comment type="caution">
    <text evidence="5">The sequence shown here is derived from an EMBL/GenBank/DDBJ whole genome shotgun (WGS) entry which is preliminary data.</text>
</comment>
<keyword evidence="5" id="KW-0808">Transferase</keyword>
<keyword evidence="3" id="KW-1133">Transmembrane helix</keyword>
<dbReference type="EMBL" id="JBHUHX010000016">
    <property type="protein sequence ID" value="MFD2111710.1"/>
    <property type="molecule type" value="Genomic_DNA"/>
</dbReference>
<dbReference type="InterPro" id="IPR029787">
    <property type="entry name" value="Nucleotide_cyclase"/>
</dbReference>
<evidence type="ECO:0000313" key="5">
    <source>
        <dbReference type="EMBL" id="MFD2111710.1"/>
    </source>
</evidence>
<dbReference type="Gene3D" id="3.30.70.270">
    <property type="match status" value="1"/>
</dbReference>
<feature type="transmembrane region" description="Helical" evidence="3">
    <location>
        <begin position="169"/>
        <end position="188"/>
    </location>
</feature>
<evidence type="ECO:0000313" key="6">
    <source>
        <dbReference type="Proteomes" id="UP001597337"/>
    </source>
</evidence>
<feature type="transmembrane region" description="Helical" evidence="3">
    <location>
        <begin position="93"/>
        <end position="114"/>
    </location>
</feature>
<dbReference type="SMART" id="SM00267">
    <property type="entry name" value="GGDEF"/>
    <property type="match status" value="1"/>
</dbReference>
<feature type="transmembrane region" description="Helical" evidence="3">
    <location>
        <begin position="30"/>
        <end position="49"/>
    </location>
</feature>
<reference evidence="6" key="1">
    <citation type="journal article" date="2019" name="Int. J. Syst. Evol. Microbiol.">
        <title>The Global Catalogue of Microorganisms (GCM) 10K type strain sequencing project: providing services to taxonomists for standard genome sequencing and annotation.</title>
        <authorList>
            <consortium name="The Broad Institute Genomics Platform"/>
            <consortium name="The Broad Institute Genome Sequencing Center for Infectious Disease"/>
            <person name="Wu L."/>
            <person name="Ma J."/>
        </authorList>
    </citation>
    <scope>NUCLEOTIDE SEQUENCE [LARGE SCALE GENOMIC DNA]</scope>
    <source>
        <strain evidence="6">KACC 12597</strain>
    </source>
</reference>
<organism evidence="5 6">
    <name type="scientific">Thiorhodococcus fuscus</name>
    <dbReference type="NCBI Taxonomy" id="527200"/>
    <lineage>
        <taxon>Bacteria</taxon>
        <taxon>Pseudomonadati</taxon>
        <taxon>Pseudomonadota</taxon>
        <taxon>Gammaproteobacteria</taxon>
        <taxon>Chromatiales</taxon>
        <taxon>Chromatiaceae</taxon>
        <taxon>Thiorhodococcus</taxon>
    </lineage>
</organism>
<dbReference type="InterPro" id="IPR000160">
    <property type="entry name" value="GGDEF_dom"/>
</dbReference>
<accession>A0ABW4Y7P1</accession>
<feature type="transmembrane region" description="Helical" evidence="3">
    <location>
        <begin position="120"/>
        <end position="139"/>
    </location>
</feature>
<dbReference type="CDD" id="cd01949">
    <property type="entry name" value="GGDEF"/>
    <property type="match status" value="1"/>
</dbReference>
<dbReference type="NCBIfam" id="TIGR00254">
    <property type="entry name" value="GGDEF"/>
    <property type="match status" value="1"/>
</dbReference>
<sequence>MDITSSAESQRHDEQVAALQIAQSYRQLPIGLLVTILNGFILAAVLWNAIDGMRLAIWLTALLAVTLGRFALVRAYHNRRQRQTHDTQSWGRYFILGSLASGLTWGSAGIILFHPDSFPHQIFLTFTLGGMVAGAVPVLSSLPPSFHSFLIPTLSPITLQMLIQDDRIHTTMGVMLIIFALAMTASSARVHRLARETAELRLKLSQAIEEQLTLNSMAHLDPLTGLGNRRLFDESLNDEWKRALRTGNRFSLIMADIDYFKRYNDRLGHLAGDACLTSVAEAMASVAKRPGDRVARIGGEEFAFLLPNTPSEDALGIAEQVRHRIEALRIKHPNSPIANHVTISLGVAELIPNPGRVPSDLIEAADTALYAAKRQGRNCVVRAL</sequence>
<keyword evidence="3" id="KW-0472">Membrane</keyword>
<dbReference type="InterPro" id="IPR043128">
    <property type="entry name" value="Rev_trsase/Diguanyl_cyclase"/>
</dbReference>
<keyword evidence="5" id="KW-0548">Nucleotidyltransferase</keyword>
<dbReference type="PANTHER" id="PTHR45138">
    <property type="entry name" value="REGULATORY COMPONENTS OF SENSORY TRANSDUCTION SYSTEM"/>
    <property type="match status" value="1"/>
</dbReference>
<feature type="transmembrane region" description="Helical" evidence="3">
    <location>
        <begin position="146"/>
        <end position="163"/>
    </location>
</feature>
<dbReference type="RefSeq" id="WP_386025378.1">
    <property type="nucleotide sequence ID" value="NZ_JBHUHX010000016.1"/>
</dbReference>
<dbReference type="InterPro" id="IPR050469">
    <property type="entry name" value="Diguanylate_Cyclase"/>
</dbReference>
<dbReference type="EC" id="2.7.7.65" evidence="1"/>
<feature type="transmembrane region" description="Helical" evidence="3">
    <location>
        <begin position="55"/>
        <end position="72"/>
    </location>
</feature>
<name>A0ABW4Y7P1_9GAMM</name>
<keyword evidence="3" id="KW-0812">Transmembrane</keyword>
<proteinExistence type="predicted"/>
<comment type="catalytic activity">
    <reaction evidence="2">
        <text>2 GTP = 3',3'-c-di-GMP + 2 diphosphate</text>
        <dbReference type="Rhea" id="RHEA:24898"/>
        <dbReference type="ChEBI" id="CHEBI:33019"/>
        <dbReference type="ChEBI" id="CHEBI:37565"/>
        <dbReference type="ChEBI" id="CHEBI:58805"/>
        <dbReference type="EC" id="2.7.7.65"/>
    </reaction>
</comment>
<dbReference type="SUPFAM" id="SSF55073">
    <property type="entry name" value="Nucleotide cyclase"/>
    <property type="match status" value="1"/>
</dbReference>
<evidence type="ECO:0000256" key="1">
    <source>
        <dbReference type="ARBA" id="ARBA00012528"/>
    </source>
</evidence>
<dbReference type="Pfam" id="PF00990">
    <property type="entry name" value="GGDEF"/>
    <property type="match status" value="1"/>
</dbReference>
<dbReference type="Proteomes" id="UP001597337">
    <property type="component" value="Unassembled WGS sequence"/>
</dbReference>